<gene>
    <name evidence="2" type="ORF">THMIRHAT_12740</name>
</gene>
<dbReference type="SMART" id="SM00487">
    <property type="entry name" value="DEXDc"/>
    <property type="match status" value="1"/>
</dbReference>
<dbReference type="Gene3D" id="3.40.50.300">
    <property type="entry name" value="P-loop containing nucleotide triphosphate hydrolases"/>
    <property type="match status" value="1"/>
</dbReference>
<evidence type="ECO:0000259" key="1">
    <source>
        <dbReference type="PROSITE" id="PS50164"/>
    </source>
</evidence>
<dbReference type="InterPro" id="IPR000305">
    <property type="entry name" value="GIY-YIG_endonuc"/>
</dbReference>
<dbReference type="InterPro" id="IPR027417">
    <property type="entry name" value="P-loop_NTPase"/>
</dbReference>
<evidence type="ECO:0000313" key="2">
    <source>
        <dbReference type="EMBL" id="BBP43528.1"/>
    </source>
</evidence>
<dbReference type="InterPro" id="IPR014001">
    <property type="entry name" value="Helicase_ATP-bd"/>
</dbReference>
<feature type="domain" description="GIY-YIG" evidence="1">
    <location>
        <begin position="29"/>
        <end position="104"/>
    </location>
</feature>
<sequence length="560" mass="64572">MSFEFIDRTFIFSSLTSQQITYEYPTYVNFPVVYIIYSESEGLAYVGESTNIPLRIKQHLGNEQKKGLKNIKVIFSHFFNKSAVWDIESNLIKYMGADGTYKLLNGNDGISGHHYYQRQQYHEVFKNIWSGLKLNNLVKTDLLDIENSDLFKFSPYKKLSDDQYLSLKAFLEFTVMGKTQTAFFEGSAGTGKTILAIYLIKLLLNNVKKDDLKESSENNSLIELANKAKLSLFIDPENPKIALVVPVKSLRKTLKGVFKSIYGLSPKMVIGPSEVTKLKDKYDLLIVDESHRLKRRKNLVGYGAFDTTNIEFGLDKLDGTELDWVVLSSRSIVFFYDDKQSIKPSDVPKVKFDQIKDQSTVFKLKSQMRVQGGSDYIEFVDKLLSNSESLIPWISDDYEVKLFENIHEFVEAIKQKEAIFGLCRTISGYSWEWLSKKDKTQPDITIDGIEFFWNRTDEDWINSTKDVCEMGCIHTTQGYDLNYAGIIFGSDITYNEYTQKIEIIPSNYFDKKGKAGASEIELHDYILNIYKTIMYRGIKGTYVFCFDKKLESYFKKYIPV</sequence>
<dbReference type="CDD" id="cd10439">
    <property type="entry name" value="GIY-YIG_COG3410"/>
    <property type="match status" value="1"/>
</dbReference>
<reference evidence="3" key="1">
    <citation type="submission" date="2019-11" db="EMBL/GenBank/DDBJ databases">
        <title>Isolation and characterization of two novel species in the genus Thiomicrorhabdus.</title>
        <authorList>
            <person name="Mochizuki J."/>
            <person name="Kojima H."/>
            <person name="Fukui M."/>
        </authorList>
    </citation>
    <scope>NUCLEOTIDE SEQUENCE [LARGE SCALE GENOMIC DNA]</scope>
    <source>
        <strain evidence="3">AkT22</strain>
    </source>
</reference>
<dbReference type="SUPFAM" id="SSF82771">
    <property type="entry name" value="GIY-YIG endonuclease"/>
    <property type="match status" value="1"/>
</dbReference>
<dbReference type="RefSeq" id="WP_173291318.1">
    <property type="nucleotide sequence ID" value="NZ_AP021888.1"/>
</dbReference>
<dbReference type="PROSITE" id="PS50164">
    <property type="entry name" value="GIY_YIG"/>
    <property type="match status" value="1"/>
</dbReference>
<dbReference type="Proteomes" id="UP000501466">
    <property type="component" value="Chromosome"/>
</dbReference>
<evidence type="ECO:0000313" key="3">
    <source>
        <dbReference type="Proteomes" id="UP000501466"/>
    </source>
</evidence>
<dbReference type="Pfam" id="PF01541">
    <property type="entry name" value="GIY-YIG"/>
    <property type="match status" value="1"/>
</dbReference>
<dbReference type="InterPro" id="IPR035901">
    <property type="entry name" value="GIY-YIG_endonuc_sf"/>
</dbReference>
<dbReference type="EMBL" id="AP021888">
    <property type="protein sequence ID" value="BBP43528.1"/>
    <property type="molecule type" value="Genomic_DNA"/>
</dbReference>
<dbReference type="SUPFAM" id="SSF52540">
    <property type="entry name" value="P-loop containing nucleoside triphosphate hydrolases"/>
    <property type="match status" value="1"/>
</dbReference>
<keyword evidence="3" id="KW-1185">Reference proteome</keyword>
<name>A0A6F8PNA1_9GAMM</name>
<dbReference type="KEGG" id="tzo:THMIRHAT_12740"/>
<protein>
    <recommendedName>
        <fullName evidence="1">GIY-YIG domain-containing protein</fullName>
    </recommendedName>
</protein>
<proteinExistence type="predicted"/>
<dbReference type="InterPro" id="IPR018647">
    <property type="entry name" value="SLFN_3-like_DNA/RNA_helicase"/>
</dbReference>
<dbReference type="Pfam" id="PF09848">
    <property type="entry name" value="SLFN-g3_helicase"/>
    <property type="match status" value="1"/>
</dbReference>
<dbReference type="AlphaFoldDB" id="A0A6F8PNA1"/>
<organism evidence="2 3">
    <name type="scientific">Thiosulfativibrio zosterae</name>
    <dbReference type="NCBI Taxonomy" id="2675053"/>
    <lineage>
        <taxon>Bacteria</taxon>
        <taxon>Pseudomonadati</taxon>
        <taxon>Pseudomonadota</taxon>
        <taxon>Gammaproteobacteria</taxon>
        <taxon>Thiotrichales</taxon>
        <taxon>Piscirickettsiaceae</taxon>
        <taxon>Thiosulfativibrio</taxon>
    </lineage>
</organism>
<accession>A0A6F8PNA1</accession>